<keyword evidence="2" id="KW-1185">Reference proteome</keyword>
<name>A0A422PWM5_9TRYP</name>
<reference evidence="1 2" key="1">
    <citation type="journal article" date="2018" name="BMC Genomics">
        <title>Genomic comparison of Trypanosoma conorhini and Trypanosoma rangeli to Trypanosoma cruzi strains of high and low virulence.</title>
        <authorList>
            <person name="Bradwell K.R."/>
            <person name="Koparde V.N."/>
            <person name="Matveyev A.V."/>
            <person name="Serrano M.G."/>
            <person name="Alves J.M."/>
            <person name="Parikh H."/>
            <person name="Huang B."/>
            <person name="Lee V."/>
            <person name="Espinosa-Alvarez O."/>
            <person name="Ortiz P.A."/>
            <person name="Costa-Martins A.G."/>
            <person name="Teixeira M.M."/>
            <person name="Buck G.A."/>
        </authorList>
    </citation>
    <scope>NUCLEOTIDE SEQUENCE [LARGE SCALE GENOMIC DNA]</scope>
    <source>
        <strain evidence="1 2">025E</strain>
    </source>
</reference>
<dbReference type="OrthoDB" id="271435at2759"/>
<comment type="caution">
    <text evidence="1">The sequence shown here is derived from an EMBL/GenBank/DDBJ whole genome shotgun (WGS) entry which is preliminary data.</text>
</comment>
<dbReference type="RefSeq" id="XP_029229744.1">
    <property type="nucleotide sequence ID" value="XM_029370202.1"/>
</dbReference>
<gene>
    <name evidence="1" type="ORF">Tco025E_03282</name>
</gene>
<dbReference type="EMBL" id="MKKU01000143">
    <property type="protein sequence ID" value="RNF22120.1"/>
    <property type="molecule type" value="Genomic_DNA"/>
</dbReference>
<organism evidence="1 2">
    <name type="scientific">Trypanosoma conorhini</name>
    <dbReference type="NCBI Taxonomy" id="83891"/>
    <lineage>
        <taxon>Eukaryota</taxon>
        <taxon>Discoba</taxon>
        <taxon>Euglenozoa</taxon>
        <taxon>Kinetoplastea</taxon>
        <taxon>Metakinetoplastina</taxon>
        <taxon>Trypanosomatida</taxon>
        <taxon>Trypanosomatidae</taxon>
        <taxon>Trypanosoma</taxon>
    </lineage>
</organism>
<sequence length="437" mass="47909">MDQLRRLALSLSDPNLWESRGARLELTRFLAPENLRNVWLHGEQDTAETLLREAETVGSPEVYAALGDAFKRLFDAGAGGAAAEEFIRLDTSHIVTRFLVNGMAHEDLYRAASVRPALMRLMALLPPELAPPVGELLSAALQNERVLRLFDENSPESPENEMVCQFLLHYTVLISFITSTTTAAFEHDPLLVANYLMISCIISRHVAIPPELLEKIERALADYEDVFVFCSVCRACATSLQHHELNAARYASSWGVKAARPLSQCDDATRAAIYGVLGAASTTAAGWRSVYPCVRIEEEIVRALGVAALRPGALGLMDVLVQSPHVPDLFFSSSLLQTAWRLHGDTDDVTRENLWRFISDGLTRDSIVLSLASPCAAFLCSLTHEGSVTVRELQLRVATFLVRGAGLSQEVVDDLKQFASRGLYPPAAVGVEAIAPR</sequence>
<dbReference type="AlphaFoldDB" id="A0A422PWM5"/>
<protein>
    <submittedName>
        <fullName evidence="1">Uncharacterized protein</fullName>
    </submittedName>
</protein>
<evidence type="ECO:0000313" key="2">
    <source>
        <dbReference type="Proteomes" id="UP000284403"/>
    </source>
</evidence>
<evidence type="ECO:0000313" key="1">
    <source>
        <dbReference type="EMBL" id="RNF22120.1"/>
    </source>
</evidence>
<accession>A0A422PWM5</accession>
<dbReference type="Proteomes" id="UP000284403">
    <property type="component" value="Unassembled WGS sequence"/>
</dbReference>
<proteinExistence type="predicted"/>
<dbReference type="GeneID" id="40316893"/>